<dbReference type="PRINTS" id="PR00420">
    <property type="entry name" value="RNGMNOXGNASE"/>
</dbReference>
<dbReference type="OrthoDB" id="655030at2759"/>
<dbReference type="Proteomes" id="UP000070700">
    <property type="component" value="Unassembled WGS sequence"/>
</dbReference>
<dbReference type="RefSeq" id="XP_018076793.1">
    <property type="nucleotide sequence ID" value="XM_018219280.1"/>
</dbReference>
<dbReference type="EMBL" id="KQ947406">
    <property type="protein sequence ID" value="KUJ22438.1"/>
    <property type="molecule type" value="Genomic_DNA"/>
</dbReference>
<dbReference type="PANTHER" id="PTHR47178:SF5">
    <property type="entry name" value="FAD-BINDING DOMAIN-CONTAINING PROTEIN"/>
    <property type="match status" value="1"/>
</dbReference>
<organism evidence="7 8">
    <name type="scientific">Mollisia scopiformis</name>
    <name type="common">Conifer needle endophyte fungus</name>
    <name type="synonym">Phialocephala scopiformis</name>
    <dbReference type="NCBI Taxonomy" id="149040"/>
    <lineage>
        <taxon>Eukaryota</taxon>
        <taxon>Fungi</taxon>
        <taxon>Dikarya</taxon>
        <taxon>Ascomycota</taxon>
        <taxon>Pezizomycotina</taxon>
        <taxon>Leotiomycetes</taxon>
        <taxon>Helotiales</taxon>
        <taxon>Mollisiaceae</taxon>
        <taxon>Mollisia</taxon>
    </lineage>
</organism>
<keyword evidence="8" id="KW-1185">Reference proteome</keyword>
<comment type="cofactor">
    <cofactor evidence="1">
        <name>FAD</name>
        <dbReference type="ChEBI" id="CHEBI:57692"/>
    </cofactor>
</comment>
<dbReference type="GeneID" id="28829006"/>
<evidence type="ECO:0000313" key="7">
    <source>
        <dbReference type="EMBL" id="KUJ22438.1"/>
    </source>
</evidence>
<keyword evidence="3" id="KW-0274">FAD</keyword>
<protein>
    <submittedName>
        <fullName evidence="7">FAD/NAD(P)-binding domain-containing protein</fullName>
    </submittedName>
</protein>
<sequence length="449" mass="50860">MATPPQSSSSSTSWSSWSASSVKNHEPLLRIGVVGGGIAGLTLAQLLHGTPNVQVTVYERSFEAVDRLCGYRVMLSYFVLQNLQATLRREVWTRVAASIGIQPQGGQELQFMKSSGTQMFTFDNEEMRDSFSVSRWPLRKALLYGYEDFVKFGKVFQRYERLRSNAIKIHFEDRSTDECDLLIGADGAGSRVRRQLIPEARVTETDLAVIYFKIPLTPDTKDLLPTNSASMVFTQKNQNIMVHSWINPRKMWATKFDDFDISNEESFIMFGHGGPVREFINKSKPPTSLSSAELKTEIIARVKADPKIDPKFVALAEHCVLNTSYVHAVRDCQAVKKWDTGSVTLMGDAVFNISTMLGKGANCALLDAVDLAETLRRPDMLNPSKRRIELRKRAEENVKRRMKERQRAALIQNLVYFGDNKLKEFCRDQGLKMAFDWIDDTSSIIPHER</sequence>
<dbReference type="PANTHER" id="PTHR47178">
    <property type="entry name" value="MONOOXYGENASE, FAD-BINDING"/>
    <property type="match status" value="1"/>
</dbReference>
<dbReference type="InterPro" id="IPR002938">
    <property type="entry name" value="FAD-bd"/>
</dbReference>
<dbReference type="InterPro" id="IPR036188">
    <property type="entry name" value="FAD/NAD-bd_sf"/>
</dbReference>
<dbReference type="AlphaFoldDB" id="A0A194XQH0"/>
<dbReference type="GO" id="GO:0004497">
    <property type="term" value="F:monooxygenase activity"/>
    <property type="evidence" value="ECO:0007669"/>
    <property type="project" value="UniProtKB-KW"/>
</dbReference>
<reference evidence="7 8" key="1">
    <citation type="submission" date="2015-10" db="EMBL/GenBank/DDBJ databases">
        <title>Full genome of DAOMC 229536 Phialocephala scopiformis, a fungal endophyte of spruce producing the potent anti-insectan compound rugulosin.</title>
        <authorList>
            <consortium name="DOE Joint Genome Institute"/>
            <person name="Walker A.K."/>
            <person name="Frasz S.L."/>
            <person name="Seifert K.A."/>
            <person name="Miller J.D."/>
            <person name="Mondo S.J."/>
            <person name="Labutti K."/>
            <person name="Lipzen A."/>
            <person name="Dockter R."/>
            <person name="Kennedy M."/>
            <person name="Grigoriev I.V."/>
            <person name="Spatafora J.W."/>
        </authorList>
    </citation>
    <scope>NUCLEOTIDE SEQUENCE [LARGE SCALE GENOMIC DNA]</scope>
    <source>
        <strain evidence="7 8">CBS 120377</strain>
    </source>
</reference>
<dbReference type="KEGG" id="psco:LY89DRAFT_728584"/>
<evidence type="ECO:0000256" key="4">
    <source>
        <dbReference type="ARBA" id="ARBA00023002"/>
    </source>
</evidence>
<evidence type="ECO:0000313" key="8">
    <source>
        <dbReference type="Proteomes" id="UP000070700"/>
    </source>
</evidence>
<evidence type="ECO:0000256" key="3">
    <source>
        <dbReference type="ARBA" id="ARBA00022827"/>
    </source>
</evidence>
<feature type="domain" description="FAD-binding" evidence="6">
    <location>
        <begin position="333"/>
        <end position="375"/>
    </location>
</feature>
<dbReference type="GO" id="GO:0071949">
    <property type="term" value="F:FAD binding"/>
    <property type="evidence" value="ECO:0007669"/>
    <property type="project" value="InterPro"/>
</dbReference>
<evidence type="ECO:0000256" key="1">
    <source>
        <dbReference type="ARBA" id="ARBA00001974"/>
    </source>
</evidence>
<keyword evidence="2" id="KW-0285">Flavoprotein</keyword>
<keyword evidence="4" id="KW-0560">Oxidoreductase</keyword>
<evidence type="ECO:0000256" key="5">
    <source>
        <dbReference type="ARBA" id="ARBA00023033"/>
    </source>
</evidence>
<evidence type="ECO:0000259" key="6">
    <source>
        <dbReference type="Pfam" id="PF01494"/>
    </source>
</evidence>
<gene>
    <name evidence="7" type="ORF">LY89DRAFT_728584</name>
</gene>
<dbReference type="Gene3D" id="3.50.50.60">
    <property type="entry name" value="FAD/NAD(P)-binding domain"/>
    <property type="match status" value="1"/>
</dbReference>
<proteinExistence type="predicted"/>
<evidence type="ECO:0000256" key="2">
    <source>
        <dbReference type="ARBA" id="ARBA00022630"/>
    </source>
</evidence>
<dbReference type="Pfam" id="PF01494">
    <property type="entry name" value="FAD_binding_3"/>
    <property type="match status" value="1"/>
</dbReference>
<accession>A0A194XQH0</accession>
<name>A0A194XQH0_MOLSC</name>
<dbReference type="SUPFAM" id="SSF51905">
    <property type="entry name" value="FAD/NAD(P)-binding domain"/>
    <property type="match status" value="1"/>
</dbReference>
<dbReference type="InParanoid" id="A0A194XQH0"/>
<keyword evidence="5" id="KW-0503">Monooxygenase</keyword>
<dbReference type="Pfam" id="PF13450">
    <property type="entry name" value="NAD_binding_8"/>
    <property type="match status" value="1"/>
</dbReference>